<organism evidence="5 6">
    <name type="scientific">Flemingia macrophylla</name>
    <dbReference type="NCBI Taxonomy" id="520843"/>
    <lineage>
        <taxon>Eukaryota</taxon>
        <taxon>Viridiplantae</taxon>
        <taxon>Streptophyta</taxon>
        <taxon>Embryophyta</taxon>
        <taxon>Tracheophyta</taxon>
        <taxon>Spermatophyta</taxon>
        <taxon>Magnoliopsida</taxon>
        <taxon>eudicotyledons</taxon>
        <taxon>Gunneridae</taxon>
        <taxon>Pentapetalae</taxon>
        <taxon>rosids</taxon>
        <taxon>fabids</taxon>
        <taxon>Fabales</taxon>
        <taxon>Fabaceae</taxon>
        <taxon>Papilionoideae</taxon>
        <taxon>50 kb inversion clade</taxon>
        <taxon>NPAAA clade</taxon>
        <taxon>indigoferoid/millettioid clade</taxon>
        <taxon>Phaseoleae</taxon>
        <taxon>Flemingia</taxon>
    </lineage>
</organism>
<reference evidence="5 6" key="1">
    <citation type="submission" date="2024-08" db="EMBL/GenBank/DDBJ databases">
        <title>Insights into the chromosomal genome structure of Flemingia macrophylla.</title>
        <authorList>
            <person name="Ding Y."/>
            <person name="Zhao Y."/>
            <person name="Bi W."/>
            <person name="Wu M."/>
            <person name="Zhao G."/>
            <person name="Gong Y."/>
            <person name="Li W."/>
            <person name="Zhang P."/>
        </authorList>
    </citation>
    <scope>NUCLEOTIDE SEQUENCE [LARGE SCALE GENOMIC DNA]</scope>
    <source>
        <strain evidence="5">DYQJB</strain>
        <tissue evidence="5">Leaf</tissue>
    </source>
</reference>
<comment type="similarity">
    <text evidence="2 4">Belongs to the peptidase S10 family.</text>
</comment>
<keyword evidence="4" id="KW-0378">Hydrolase</keyword>
<keyword evidence="4" id="KW-0732">Signal</keyword>
<dbReference type="GO" id="GO:0004185">
    <property type="term" value="F:serine-type carboxypeptidase activity"/>
    <property type="evidence" value="ECO:0007669"/>
    <property type="project" value="UniProtKB-UniRule"/>
</dbReference>
<keyword evidence="4" id="KW-0645">Protease</keyword>
<dbReference type="PRINTS" id="PR00724">
    <property type="entry name" value="CRBOXYPTASEC"/>
</dbReference>
<dbReference type="Pfam" id="PF00450">
    <property type="entry name" value="Peptidase_S10"/>
    <property type="match status" value="1"/>
</dbReference>
<dbReference type="InterPro" id="IPR001563">
    <property type="entry name" value="Peptidase_S10"/>
</dbReference>
<accession>A0ABD1NAX1</accession>
<keyword evidence="3" id="KW-0964">Secreted</keyword>
<dbReference type="SUPFAM" id="SSF53474">
    <property type="entry name" value="alpha/beta-Hydrolases"/>
    <property type="match status" value="1"/>
</dbReference>
<dbReference type="Gene3D" id="3.40.50.1820">
    <property type="entry name" value="alpha/beta hydrolase"/>
    <property type="match status" value="1"/>
</dbReference>
<dbReference type="GO" id="GO:0005576">
    <property type="term" value="C:extracellular region"/>
    <property type="evidence" value="ECO:0007669"/>
    <property type="project" value="UniProtKB-SubCell"/>
</dbReference>
<evidence type="ECO:0000313" key="5">
    <source>
        <dbReference type="EMBL" id="KAL2344748.1"/>
    </source>
</evidence>
<keyword evidence="6" id="KW-1185">Reference proteome</keyword>
<dbReference type="PANTHER" id="PTHR11802">
    <property type="entry name" value="SERINE PROTEASE FAMILY S10 SERINE CARBOXYPEPTIDASE"/>
    <property type="match status" value="1"/>
</dbReference>
<dbReference type="PROSITE" id="PS00131">
    <property type="entry name" value="CARBOXYPEPT_SER_SER"/>
    <property type="match status" value="1"/>
</dbReference>
<feature type="chain" id="PRO_5044530934" description="Carboxypeptidase" evidence="4">
    <location>
        <begin position="21"/>
        <end position="491"/>
    </location>
</feature>
<dbReference type="InterPro" id="IPR018202">
    <property type="entry name" value="Ser_caboxypep_ser_AS"/>
</dbReference>
<proteinExistence type="inferred from homology"/>
<evidence type="ECO:0000256" key="4">
    <source>
        <dbReference type="RuleBase" id="RU361156"/>
    </source>
</evidence>
<evidence type="ECO:0000313" key="6">
    <source>
        <dbReference type="Proteomes" id="UP001603857"/>
    </source>
</evidence>
<dbReference type="EC" id="3.4.16.-" evidence="4"/>
<comment type="caution">
    <text evidence="5">The sequence shown here is derived from an EMBL/GenBank/DDBJ whole genome shotgun (WGS) entry which is preliminary data.</text>
</comment>
<dbReference type="InterPro" id="IPR029058">
    <property type="entry name" value="AB_hydrolase_fold"/>
</dbReference>
<sequence>MTFTFKTLILLCYCSFLALSTPSYPKEALPTKHGYLPISPTSTSSIFYAFYEAQNSTLPLSQTPLLIWLQGGPGCSSMIGNLYELGPWRVTQSLTLQRNPGSWNRIFGLLFLDSPIGSGFSVAATPQEIPKDQNAVAEHLFAAITRFLQLHPVFKYRPIYVTGESYAGKYVPAIGYYILKKNANLGVSERVNLAGVAIGDGLTDPETQVATHALNAYYVGLINERQKNELEKAQLEAVRLTQMGNWSEATDARNEVLALLEQMTGLPTLYDYTRKVPYEDDLVEKFLNIAEVKKTLGVNESFVYEICSAVVDAALHADVMKSVKYMVEYLVRNSRVLLYQGEYDLRDGVVQTEVWVKTMKWEGIEEFLNAERVIWKVNGEVAGYVQKWKSLTNVVVLGAGHLLPTDQPVNSQAMIEDWVLERGLFRNVSIELLCDVVAPPYGPPEPFPTTAMDLVPLVVEPDISEALYASFGEPTPEEGVGFKLEFILAES</sequence>
<dbReference type="FunFam" id="3.40.50.1820:FF:000163">
    <property type="entry name" value="Carboxypeptidase"/>
    <property type="match status" value="1"/>
</dbReference>
<evidence type="ECO:0000256" key="1">
    <source>
        <dbReference type="ARBA" id="ARBA00004613"/>
    </source>
</evidence>
<feature type="signal peptide" evidence="4">
    <location>
        <begin position="1"/>
        <end position="20"/>
    </location>
</feature>
<comment type="subcellular location">
    <subcellularLocation>
        <location evidence="1">Secreted</location>
    </subcellularLocation>
</comment>
<dbReference type="EMBL" id="JBGMDY010000002">
    <property type="protein sequence ID" value="KAL2344748.1"/>
    <property type="molecule type" value="Genomic_DNA"/>
</dbReference>
<evidence type="ECO:0000256" key="2">
    <source>
        <dbReference type="ARBA" id="ARBA00009431"/>
    </source>
</evidence>
<evidence type="ECO:0000256" key="3">
    <source>
        <dbReference type="ARBA" id="ARBA00022525"/>
    </source>
</evidence>
<protein>
    <recommendedName>
        <fullName evidence="4">Carboxypeptidase</fullName>
        <ecNumber evidence="4">3.4.16.-</ecNumber>
    </recommendedName>
</protein>
<dbReference type="GO" id="GO:0006508">
    <property type="term" value="P:proteolysis"/>
    <property type="evidence" value="ECO:0007669"/>
    <property type="project" value="UniProtKB-KW"/>
</dbReference>
<dbReference type="PANTHER" id="PTHR11802:SF469">
    <property type="entry name" value="CARBOXYPEPTIDASE"/>
    <property type="match status" value="1"/>
</dbReference>
<dbReference type="AlphaFoldDB" id="A0ABD1NAX1"/>
<gene>
    <name evidence="5" type="ORF">Fmac_006033</name>
</gene>
<keyword evidence="4" id="KW-0121">Carboxypeptidase</keyword>
<name>A0ABD1NAX1_9FABA</name>
<dbReference type="Proteomes" id="UP001603857">
    <property type="component" value="Unassembled WGS sequence"/>
</dbReference>